<organism evidence="2 3">
    <name type="scientific">Geodia barretti</name>
    <name type="common">Barrett's horny sponge</name>
    <dbReference type="NCBI Taxonomy" id="519541"/>
    <lineage>
        <taxon>Eukaryota</taxon>
        <taxon>Metazoa</taxon>
        <taxon>Porifera</taxon>
        <taxon>Demospongiae</taxon>
        <taxon>Heteroscleromorpha</taxon>
        <taxon>Tetractinellida</taxon>
        <taxon>Astrophorina</taxon>
        <taxon>Geodiidae</taxon>
        <taxon>Geodia</taxon>
    </lineage>
</organism>
<gene>
    <name evidence="2" type="ORF">GBAR_LOCUS16334</name>
</gene>
<feature type="signal peptide" evidence="1">
    <location>
        <begin position="1"/>
        <end position="28"/>
    </location>
</feature>
<dbReference type="Proteomes" id="UP001174909">
    <property type="component" value="Unassembled WGS sequence"/>
</dbReference>
<dbReference type="EMBL" id="CASHTH010002356">
    <property type="protein sequence ID" value="CAI8028706.1"/>
    <property type="molecule type" value="Genomic_DNA"/>
</dbReference>
<dbReference type="AlphaFoldDB" id="A0AA35WTT0"/>
<keyword evidence="3" id="KW-1185">Reference proteome</keyword>
<feature type="chain" id="PRO_5041247474" evidence="1">
    <location>
        <begin position="29"/>
        <end position="337"/>
    </location>
</feature>
<comment type="caution">
    <text evidence="2">The sequence shown here is derived from an EMBL/GenBank/DDBJ whole genome shotgun (WGS) entry which is preliminary data.</text>
</comment>
<name>A0AA35WTT0_GEOBA</name>
<reference evidence="2" key="1">
    <citation type="submission" date="2023-03" db="EMBL/GenBank/DDBJ databases">
        <authorList>
            <person name="Steffen K."/>
            <person name="Cardenas P."/>
        </authorList>
    </citation>
    <scope>NUCLEOTIDE SEQUENCE</scope>
</reference>
<evidence type="ECO:0000256" key="1">
    <source>
        <dbReference type="SAM" id="SignalP"/>
    </source>
</evidence>
<sequence>MSLPVCYYSPVMWMWAVFLPLLLDSSLAQVFSSEGEANECRLDDLHWNYLQPQGRDGVLTINKGACSRRSGDESYGLDSGNTPGISVPFNELSNRLNRSWCVSIVANTQTGNLAPLVTFYHNNLTEIGSIVLTQTLVNITVRGSSASFNFPRQQEQFEHVRLQLCAEENTLYFYYGCEPMGSQSFTNTGFSDSDVVGLLRDLTDNTIRGYMSVVAGLYFLSCSGPSVTREDVASLQCTFNPPNCSQSISRPSAVVLKYVRGLEEPPGPTSTVVLKGPTATTTTPQPSFTQCRAPQSETPVIKSCDCSQEETSDCRADINRWKNAFIATAVVFIFITI</sequence>
<keyword evidence="1" id="KW-0732">Signal</keyword>
<evidence type="ECO:0000313" key="3">
    <source>
        <dbReference type="Proteomes" id="UP001174909"/>
    </source>
</evidence>
<accession>A0AA35WTT0</accession>
<evidence type="ECO:0000313" key="2">
    <source>
        <dbReference type="EMBL" id="CAI8028706.1"/>
    </source>
</evidence>
<proteinExistence type="predicted"/>
<protein>
    <submittedName>
        <fullName evidence="2">Uncharacterized protein</fullName>
    </submittedName>
</protein>